<evidence type="ECO:0000256" key="6">
    <source>
        <dbReference type="ARBA" id="ARBA00023242"/>
    </source>
</evidence>
<name>A0A0C3C6P1_OIDMZ</name>
<dbReference type="InParanoid" id="A0A0C3C6P1"/>
<dbReference type="Pfam" id="PF00172">
    <property type="entry name" value="Zn_clus"/>
    <property type="match status" value="1"/>
</dbReference>
<feature type="domain" description="Zn(2)-C6 fungal-type" evidence="7">
    <location>
        <begin position="21"/>
        <end position="46"/>
    </location>
</feature>
<reference evidence="8 9" key="1">
    <citation type="submission" date="2014-04" db="EMBL/GenBank/DDBJ databases">
        <authorList>
            <consortium name="DOE Joint Genome Institute"/>
            <person name="Kuo A."/>
            <person name="Martino E."/>
            <person name="Perotto S."/>
            <person name="Kohler A."/>
            <person name="Nagy L.G."/>
            <person name="Floudas D."/>
            <person name="Copeland A."/>
            <person name="Barry K.W."/>
            <person name="Cichocki N."/>
            <person name="Veneault-Fourrey C."/>
            <person name="LaButti K."/>
            <person name="Lindquist E.A."/>
            <person name="Lipzen A."/>
            <person name="Lundell T."/>
            <person name="Morin E."/>
            <person name="Murat C."/>
            <person name="Sun H."/>
            <person name="Tunlid A."/>
            <person name="Henrissat B."/>
            <person name="Grigoriev I.V."/>
            <person name="Hibbett D.S."/>
            <person name="Martin F."/>
            <person name="Nordberg H.P."/>
            <person name="Cantor M.N."/>
            <person name="Hua S.X."/>
        </authorList>
    </citation>
    <scope>NUCLEOTIDE SEQUENCE [LARGE SCALE GENOMIC DNA]</scope>
    <source>
        <strain evidence="8 9">Zn</strain>
    </source>
</reference>
<keyword evidence="4" id="KW-0238">DNA-binding</keyword>
<dbReference type="Proteomes" id="UP000054321">
    <property type="component" value="Unassembled WGS sequence"/>
</dbReference>
<evidence type="ECO:0000256" key="3">
    <source>
        <dbReference type="ARBA" id="ARBA00023015"/>
    </source>
</evidence>
<accession>A0A0C3C6P1</accession>
<evidence type="ECO:0000259" key="7">
    <source>
        <dbReference type="Pfam" id="PF00172"/>
    </source>
</evidence>
<evidence type="ECO:0000313" key="8">
    <source>
        <dbReference type="EMBL" id="KIM94553.1"/>
    </source>
</evidence>
<keyword evidence="5" id="KW-0804">Transcription</keyword>
<dbReference type="GO" id="GO:0008270">
    <property type="term" value="F:zinc ion binding"/>
    <property type="evidence" value="ECO:0007669"/>
    <property type="project" value="InterPro"/>
</dbReference>
<dbReference type="AlphaFoldDB" id="A0A0C3C6P1"/>
<proteinExistence type="predicted"/>
<keyword evidence="3" id="KW-0805">Transcription regulation</keyword>
<dbReference type="PANTHER" id="PTHR36206">
    <property type="entry name" value="ASPERCRYPTIN BIOSYNTHESIS CLUSTER-SPECIFIC TRANSCRIPTION REGULATOR ATNN-RELATED"/>
    <property type="match status" value="1"/>
</dbReference>
<dbReference type="CDD" id="cd00067">
    <property type="entry name" value="GAL4"/>
    <property type="match status" value="1"/>
</dbReference>
<dbReference type="InterPro" id="IPR001138">
    <property type="entry name" value="Zn2Cys6_DnaBD"/>
</dbReference>
<protein>
    <recommendedName>
        <fullName evidence="7">Zn(2)-C6 fungal-type domain-containing protein</fullName>
    </recommendedName>
</protein>
<keyword evidence="2" id="KW-0862">Zinc</keyword>
<evidence type="ECO:0000256" key="5">
    <source>
        <dbReference type="ARBA" id="ARBA00023163"/>
    </source>
</evidence>
<keyword evidence="6" id="KW-0539">Nucleus</keyword>
<dbReference type="OrthoDB" id="3172332at2759"/>
<evidence type="ECO:0000313" key="9">
    <source>
        <dbReference type="Proteomes" id="UP000054321"/>
    </source>
</evidence>
<keyword evidence="1" id="KW-0479">Metal-binding</keyword>
<dbReference type="EMBL" id="KN832889">
    <property type="protein sequence ID" value="KIM94553.1"/>
    <property type="molecule type" value="Genomic_DNA"/>
</dbReference>
<keyword evidence="9" id="KW-1185">Reference proteome</keyword>
<dbReference type="GO" id="GO:0000981">
    <property type="term" value="F:DNA-binding transcription factor activity, RNA polymerase II-specific"/>
    <property type="evidence" value="ECO:0007669"/>
    <property type="project" value="InterPro"/>
</dbReference>
<dbReference type="GO" id="GO:0003677">
    <property type="term" value="F:DNA binding"/>
    <property type="evidence" value="ECO:0007669"/>
    <property type="project" value="UniProtKB-KW"/>
</dbReference>
<dbReference type="HOGENOM" id="CLU_011409_2_1_1"/>
<dbReference type="PANTHER" id="PTHR36206:SF4">
    <property type="entry name" value="HYPOTHETICAL CONSERVED PROTEIN (EUROFUNG)-RELATED"/>
    <property type="match status" value="1"/>
</dbReference>
<evidence type="ECO:0000256" key="1">
    <source>
        <dbReference type="ARBA" id="ARBA00022723"/>
    </source>
</evidence>
<organism evidence="8 9">
    <name type="scientific">Oidiodendron maius (strain Zn)</name>
    <dbReference type="NCBI Taxonomy" id="913774"/>
    <lineage>
        <taxon>Eukaryota</taxon>
        <taxon>Fungi</taxon>
        <taxon>Dikarya</taxon>
        <taxon>Ascomycota</taxon>
        <taxon>Pezizomycotina</taxon>
        <taxon>Leotiomycetes</taxon>
        <taxon>Leotiomycetes incertae sedis</taxon>
        <taxon>Myxotrichaceae</taxon>
        <taxon>Oidiodendron</taxon>
    </lineage>
</organism>
<gene>
    <name evidence="8" type="ORF">OIDMADRAFT_60334</name>
</gene>
<evidence type="ECO:0000256" key="4">
    <source>
        <dbReference type="ARBA" id="ARBA00023125"/>
    </source>
</evidence>
<evidence type="ECO:0000256" key="2">
    <source>
        <dbReference type="ARBA" id="ARBA00022833"/>
    </source>
</evidence>
<reference evidence="9" key="2">
    <citation type="submission" date="2015-01" db="EMBL/GenBank/DDBJ databases">
        <title>Evolutionary Origins and Diversification of the Mycorrhizal Mutualists.</title>
        <authorList>
            <consortium name="DOE Joint Genome Institute"/>
            <consortium name="Mycorrhizal Genomics Consortium"/>
            <person name="Kohler A."/>
            <person name="Kuo A."/>
            <person name="Nagy L.G."/>
            <person name="Floudas D."/>
            <person name="Copeland A."/>
            <person name="Barry K.W."/>
            <person name="Cichocki N."/>
            <person name="Veneault-Fourrey C."/>
            <person name="LaButti K."/>
            <person name="Lindquist E.A."/>
            <person name="Lipzen A."/>
            <person name="Lundell T."/>
            <person name="Morin E."/>
            <person name="Murat C."/>
            <person name="Riley R."/>
            <person name="Ohm R."/>
            <person name="Sun H."/>
            <person name="Tunlid A."/>
            <person name="Henrissat B."/>
            <person name="Grigoriev I.V."/>
            <person name="Hibbett D.S."/>
            <person name="Martin F."/>
        </authorList>
    </citation>
    <scope>NUCLEOTIDE SEQUENCE [LARGE SCALE GENOMIC DNA]</scope>
    <source>
        <strain evidence="9">Zn</strain>
    </source>
</reference>
<dbReference type="InterPro" id="IPR052360">
    <property type="entry name" value="Transcr_Regulatory_Proteins"/>
</dbReference>
<sequence>MRYYDAAQLLPSWCLLSYRKNRRVKCDEGKPDCIRCIKAKRTCGGYIHLEGRSRQDNRDALYRQALIKPKALLLLQDTASSLTLVAPSSIFLGESEIENRYFRYFRQTAVTGLDGAWGWSLWNWLMLQTSHQEPFVRHSIIALGALLKSHETAHLAGVRPRSVIMPYIAKLHRNFAIVKYDRAVKLMQKAICVGTSNPRQALLGCILVVCFEMLIGNSYLAIKHAHSGTLILQQWRTQTLAHKEEQSPLLSPAPLIIEDEIIEAFRSLSIQIITLWDDRSAICDKKIMNYHCVTITAPLTCFDLREAQVYLNLVVCRIYHFIATIQIPSESILLAKKSDGETLMEEVSVITSMAIYSTAFKITETIRAQQVQFAIEIANWMRLFEPFFESLCTKREDNQAGFNCASNVAAMMRMQAIATSILTAGVLIKDEMDYDKFNSRFQELVDLASVIVKQRQQQNKSNSWAGGPWIDIGLTPQLFVVVTRCRDPIIRRTAIKLLEGWYIEGIWDPALIVQIGLFIMEVEEEGLEDVDFGGGKKFIIPERARAVISRISEDSQKRRALIQCVLKSGGVDGGPVWREKYVEW</sequence>